<keyword evidence="3 5" id="KW-1133">Transmembrane helix</keyword>
<feature type="transmembrane region" description="Helical" evidence="5">
    <location>
        <begin position="146"/>
        <end position="166"/>
    </location>
</feature>
<dbReference type="InterPro" id="IPR011701">
    <property type="entry name" value="MFS"/>
</dbReference>
<dbReference type="PANTHER" id="PTHR23539:SF1">
    <property type="entry name" value="MAJOR FACILITATOR SUPERFAMILY (MFS) PROFILE DOMAIN-CONTAINING PROTEIN"/>
    <property type="match status" value="1"/>
</dbReference>
<name>A0A7I7QKM7_9MYCO</name>
<dbReference type="EMBL" id="AP022588">
    <property type="protein sequence ID" value="BBY26834.1"/>
    <property type="molecule type" value="Genomic_DNA"/>
</dbReference>
<evidence type="ECO:0000256" key="2">
    <source>
        <dbReference type="ARBA" id="ARBA00022692"/>
    </source>
</evidence>
<dbReference type="InterPro" id="IPR020846">
    <property type="entry name" value="MFS_dom"/>
</dbReference>
<feature type="transmembrane region" description="Helical" evidence="5">
    <location>
        <begin position="48"/>
        <end position="69"/>
    </location>
</feature>
<reference evidence="7 8" key="1">
    <citation type="journal article" date="2019" name="Emerg. Microbes Infect.">
        <title>Comprehensive subspecies identification of 175 nontuberculous mycobacteria species based on 7547 genomic profiles.</title>
        <authorList>
            <person name="Matsumoto Y."/>
            <person name="Kinjo T."/>
            <person name="Motooka D."/>
            <person name="Nabeya D."/>
            <person name="Jung N."/>
            <person name="Uechi K."/>
            <person name="Horii T."/>
            <person name="Iida T."/>
            <person name="Fujita J."/>
            <person name="Nakamura S."/>
        </authorList>
    </citation>
    <scope>NUCLEOTIDE SEQUENCE [LARGE SCALE GENOMIC DNA]</scope>
    <source>
        <strain evidence="7 8">JCM 17899</strain>
    </source>
</reference>
<keyword evidence="8" id="KW-1185">Reference proteome</keyword>
<protein>
    <submittedName>
        <fullName evidence="7">MFS transporter</fullName>
    </submittedName>
</protein>
<dbReference type="PROSITE" id="PS50850">
    <property type="entry name" value="MFS"/>
    <property type="match status" value="1"/>
</dbReference>
<dbReference type="RefSeq" id="WP_163795807.1">
    <property type="nucleotide sequence ID" value="NZ_AP022588.1"/>
</dbReference>
<evidence type="ECO:0000256" key="3">
    <source>
        <dbReference type="ARBA" id="ARBA00022989"/>
    </source>
</evidence>
<evidence type="ECO:0000259" key="6">
    <source>
        <dbReference type="PROSITE" id="PS50850"/>
    </source>
</evidence>
<feature type="transmembrane region" description="Helical" evidence="5">
    <location>
        <begin position="348"/>
        <end position="373"/>
    </location>
</feature>
<evidence type="ECO:0000256" key="4">
    <source>
        <dbReference type="ARBA" id="ARBA00023136"/>
    </source>
</evidence>
<dbReference type="Proteomes" id="UP000467193">
    <property type="component" value="Chromosome"/>
</dbReference>
<dbReference type="SUPFAM" id="SSF103473">
    <property type="entry name" value="MFS general substrate transporter"/>
    <property type="match status" value="1"/>
</dbReference>
<feature type="transmembrane region" description="Helical" evidence="5">
    <location>
        <begin position="21"/>
        <end position="42"/>
    </location>
</feature>
<dbReference type="Gene3D" id="1.20.1250.20">
    <property type="entry name" value="MFS general substrate transporter like domains"/>
    <property type="match status" value="2"/>
</dbReference>
<feature type="transmembrane region" description="Helical" evidence="5">
    <location>
        <begin position="379"/>
        <end position="399"/>
    </location>
</feature>
<evidence type="ECO:0000313" key="8">
    <source>
        <dbReference type="Proteomes" id="UP000467193"/>
    </source>
</evidence>
<sequence length="414" mass="42027">MTSPPADGPELKRSLRALNGVNFFIADVQSGLGPFLGVYLINQHGWNPASIGVVLTLGGAIGLFLNAPAGALIDSSRHKRALLAGAAALTSIGTLIVTLTPTIGVVTAAQLITGVGGVVVGPVIAAIALGLVGPQRYAEQTGRMTAFNHAGNVVGSTIAGLAGYLVSLRLGFWIASLFGIFVVIATLAIKASLIDDGLARGLQSTTDGGDAPSGFRMLLRNRPLLILAAVVGLWQLGNGAMLPIAGERLAVGDSHAGALYQAALIVVAQLVMIPMALLTGRSERWGRKPLLLIAFAVLPVRGLLFAITASPGLVIAIQALDGVAAGLQGPLFAVMVADLTRGSGRYNVALGAATMVQGIGGALSPTLAGAVFAASGYQAAMLTLTAISVVALGILYFGVPETRRSSDAEPVPAR</sequence>
<feature type="transmembrane region" description="Helical" evidence="5">
    <location>
        <begin position="81"/>
        <end position="99"/>
    </location>
</feature>
<dbReference type="GO" id="GO:0005886">
    <property type="term" value="C:plasma membrane"/>
    <property type="evidence" value="ECO:0007669"/>
    <property type="project" value="UniProtKB-SubCell"/>
</dbReference>
<feature type="transmembrane region" description="Helical" evidence="5">
    <location>
        <begin position="224"/>
        <end position="246"/>
    </location>
</feature>
<keyword evidence="4 5" id="KW-0472">Membrane</keyword>
<feature type="transmembrane region" description="Helical" evidence="5">
    <location>
        <begin position="315"/>
        <end position="336"/>
    </location>
</feature>
<proteinExistence type="predicted"/>
<evidence type="ECO:0000313" key="7">
    <source>
        <dbReference type="EMBL" id="BBY26834.1"/>
    </source>
</evidence>
<dbReference type="GO" id="GO:0022857">
    <property type="term" value="F:transmembrane transporter activity"/>
    <property type="evidence" value="ECO:0007669"/>
    <property type="project" value="InterPro"/>
</dbReference>
<organism evidence="7 8">
    <name type="scientific">Mycolicibacterium sediminis</name>
    <dbReference type="NCBI Taxonomy" id="1286180"/>
    <lineage>
        <taxon>Bacteria</taxon>
        <taxon>Bacillati</taxon>
        <taxon>Actinomycetota</taxon>
        <taxon>Actinomycetes</taxon>
        <taxon>Mycobacteriales</taxon>
        <taxon>Mycobacteriaceae</taxon>
        <taxon>Mycolicibacterium</taxon>
    </lineage>
</organism>
<feature type="transmembrane region" description="Helical" evidence="5">
    <location>
        <begin position="111"/>
        <end position="134"/>
    </location>
</feature>
<dbReference type="Pfam" id="PF07690">
    <property type="entry name" value="MFS_1"/>
    <property type="match status" value="1"/>
</dbReference>
<feature type="transmembrane region" description="Helical" evidence="5">
    <location>
        <begin position="290"/>
        <end position="309"/>
    </location>
</feature>
<dbReference type="InterPro" id="IPR036259">
    <property type="entry name" value="MFS_trans_sf"/>
</dbReference>
<feature type="transmembrane region" description="Helical" evidence="5">
    <location>
        <begin position="258"/>
        <end position="278"/>
    </location>
</feature>
<dbReference type="AlphaFoldDB" id="A0A7I7QKM7"/>
<feature type="domain" description="Major facilitator superfamily (MFS) profile" evidence="6">
    <location>
        <begin position="1"/>
        <end position="403"/>
    </location>
</feature>
<comment type="subcellular location">
    <subcellularLocation>
        <location evidence="1">Cell membrane</location>
        <topology evidence="1">Multi-pass membrane protein</topology>
    </subcellularLocation>
</comment>
<evidence type="ECO:0000256" key="1">
    <source>
        <dbReference type="ARBA" id="ARBA00004651"/>
    </source>
</evidence>
<gene>
    <name evidence="7" type="ORF">MSEDJ_09300</name>
</gene>
<keyword evidence="2 5" id="KW-0812">Transmembrane</keyword>
<feature type="transmembrane region" description="Helical" evidence="5">
    <location>
        <begin position="172"/>
        <end position="193"/>
    </location>
</feature>
<dbReference type="KEGG" id="msei:MSEDJ_09300"/>
<evidence type="ECO:0000256" key="5">
    <source>
        <dbReference type="SAM" id="Phobius"/>
    </source>
</evidence>
<accession>A0A7I7QKM7</accession>
<dbReference type="PANTHER" id="PTHR23539">
    <property type="entry name" value="MFS TRANSPORTER"/>
    <property type="match status" value="1"/>
</dbReference>